<organism evidence="1 2">
    <name type="scientific">Candidatus Segetimicrobium genomatis</name>
    <dbReference type="NCBI Taxonomy" id="2569760"/>
    <lineage>
        <taxon>Bacteria</taxon>
        <taxon>Bacillati</taxon>
        <taxon>Candidatus Sysuimicrobiota</taxon>
        <taxon>Candidatus Sysuimicrobiia</taxon>
        <taxon>Candidatus Sysuimicrobiales</taxon>
        <taxon>Candidatus Segetimicrobiaceae</taxon>
        <taxon>Candidatus Segetimicrobium</taxon>
    </lineage>
</organism>
<accession>A0A537JW54</accession>
<reference evidence="1 2" key="1">
    <citation type="journal article" date="2019" name="Nat. Microbiol.">
        <title>Mediterranean grassland soil C-N compound turnover is dependent on rainfall and depth, and is mediated by genomically divergent microorganisms.</title>
        <authorList>
            <person name="Diamond S."/>
            <person name="Andeer P.F."/>
            <person name="Li Z."/>
            <person name="Crits-Christoph A."/>
            <person name="Burstein D."/>
            <person name="Anantharaman K."/>
            <person name="Lane K.R."/>
            <person name="Thomas B.C."/>
            <person name="Pan C."/>
            <person name="Northen T.R."/>
            <person name="Banfield J.F."/>
        </authorList>
    </citation>
    <scope>NUCLEOTIDE SEQUENCE [LARGE SCALE GENOMIC DNA]</scope>
    <source>
        <strain evidence="1">NP_3</strain>
    </source>
</reference>
<comment type="caution">
    <text evidence="1">The sequence shown here is derived from an EMBL/GenBank/DDBJ whole genome shotgun (WGS) entry which is preliminary data.</text>
</comment>
<gene>
    <name evidence="1" type="ORF">E6H00_14750</name>
</gene>
<evidence type="ECO:0000313" key="1">
    <source>
        <dbReference type="EMBL" id="TMI87779.1"/>
    </source>
</evidence>
<dbReference type="PANTHER" id="PTHR30528:SF0">
    <property type="entry name" value="CYTOPLASMIC PROTEIN"/>
    <property type="match status" value="1"/>
</dbReference>
<sequence length="419" mass="47662">MGEGSVGGTPLRVARDAVIRFLLDAQHLAHGGARGPGTAPTPPAVLREIRHLEGVQIDPVSVVERNQHLVLAARLPGYLPEMLGELLRRRRVFEYWANAACVLPVEDYPIFEGTRRRYRARLAPDLTALRPVVRRIFADIDAHGPLTARAFVSDHRVRGAWDLGDPKTKATSHALSLLLKTGDILVVKRRGLERYFDLPERAVPAALMRRARAISAHDADALLLEKYLRAYRLFDAGDPRFGWRAMPAGARDQTLRRLVRAGRVVPLLIDGVGRQYFVRAGDVDDLRRHERPAGAQTVREDDPPMRFLAPLDNLLWRRSRLRDLFRFEYTWEVYLPPRKRRYGHYAMPILFGDRLIGRLDPHLDREARRLVIRLLHLEPGIRPTGRLRRVLREALESFARFHGAAGLDIGRTVPPGLRL</sequence>
<protein>
    <submittedName>
        <fullName evidence="1">Winged helix-turn-helix domain-containing protein</fullName>
    </submittedName>
</protein>
<name>A0A537JW54_9BACT</name>
<dbReference type="InterPro" id="IPR009351">
    <property type="entry name" value="AlkZ-like"/>
</dbReference>
<evidence type="ECO:0000313" key="2">
    <source>
        <dbReference type="Proteomes" id="UP000318509"/>
    </source>
</evidence>
<proteinExistence type="predicted"/>
<dbReference type="Proteomes" id="UP000318509">
    <property type="component" value="Unassembled WGS sequence"/>
</dbReference>
<dbReference type="Pfam" id="PF06224">
    <property type="entry name" value="AlkZ-like"/>
    <property type="match status" value="1"/>
</dbReference>
<dbReference type="PANTHER" id="PTHR30528">
    <property type="entry name" value="CYTOPLASMIC PROTEIN"/>
    <property type="match status" value="1"/>
</dbReference>
<dbReference type="AlphaFoldDB" id="A0A537JW54"/>
<dbReference type="EMBL" id="VBAK01000151">
    <property type="protein sequence ID" value="TMI87779.1"/>
    <property type="molecule type" value="Genomic_DNA"/>
</dbReference>